<sequence length="73" mass="8049">MKEIIAKVSPLSASEIKDDDKLSSIGVDSLSIVEIIVGLEEKFNIEFDDSELNSEQLSSIPEILKLVNESLDK</sequence>
<dbReference type="InterPro" id="IPR009081">
    <property type="entry name" value="PP-bd_ACP"/>
</dbReference>
<keyword evidence="2" id="KW-0597">Phosphoprotein</keyword>
<reference evidence="4 5" key="1">
    <citation type="journal article" date="2016" name="Appl. Microbiol. Biotechnol.">
        <title>Adhesion of the genome-sequenced Lactococcus lactis subsp. cremoris IBB477 strain is mediated by specific molecular determinants.</title>
        <authorList>
            <person name="Radziwill-Bienkowska J.M."/>
            <person name="Le D.T."/>
            <person name="Szczesny P."/>
            <person name="Duviau M.P."/>
            <person name="Aleksandrzak-Piekarczyk T."/>
            <person name="Loubiere P."/>
            <person name="Mercier-Bonin M."/>
            <person name="Bardowski J.K."/>
            <person name="Kowalczyk M."/>
        </authorList>
    </citation>
    <scope>NUCLEOTIDE SEQUENCE [LARGE SCALE GENOMIC DNA]</scope>
    <source>
        <strain evidence="4 5">IBB477</strain>
    </source>
</reference>
<dbReference type="InterPro" id="IPR006162">
    <property type="entry name" value="Ppantetheine_attach_site"/>
</dbReference>
<organism evidence="4 5">
    <name type="scientific">Lactococcus cremoris subsp. cremoris IBB477</name>
    <dbReference type="NCBI Taxonomy" id="1449093"/>
    <lineage>
        <taxon>Bacteria</taxon>
        <taxon>Bacillati</taxon>
        <taxon>Bacillota</taxon>
        <taxon>Bacilli</taxon>
        <taxon>Lactobacillales</taxon>
        <taxon>Streptococcaceae</taxon>
        <taxon>Lactococcus</taxon>
        <taxon>Lactococcus cremoris subsp. cremoris</taxon>
    </lineage>
</organism>
<comment type="caution">
    <text evidence="4">The sequence shown here is derived from an EMBL/GenBank/DDBJ whole genome shotgun (WGS) entry which is preliminary data.</text>
</comment>
<evidence type="ECO:0000313" key="4">
    <source>
        <dbReference type="EMBL" id="OEU39246.1"/>
    </source>
</evidence>
<feature type="domain" description="Carrier" evidence="3">
    <location>
        <begin position="1"/>
        <end position="71"/>
    </location>
</feature>
<dbReference type="Proteomes" id="UP000176236">
    <property type="component" value="Chromosome"/>
</dbReference>
<name>A0A1E7G2P9_LACLC</name>
<proteinExistence type="predicted"/>
<dbReference type="Pfam" id="PF00550">
    <property type="entry name" value="PP-binding"/>
    <property type="match status" value="1"/>
</dbReference>
<gene>
    <name evidence="4" type="ORF">AJ89_09935</name>
</gene>
<evidence type="ECO:0000256" key="2">
    <source>
        <dbReference type="ARBA" id="ARBA00022553"/>
    </source>
</evidence>
<dbReference type="PROSITE" id="PS50075">
    <property type="entry name" value="CARRIER"/>
    <property type="match status" value="1"/>
</dbReference>
<protein>
    <recommendedName>
        <fullName evidence="3">Carrier domain-containing protein</fullName>
    </recommendedName>
</protein>
<evidence type="ECO:0000313" key="5">
    <source>
        <dbReference type="Proteomes" id="UP000176236"/>
    </source>
</evidence>
<dbReference type="AlphaFoldDB" id="A0A1E7G2P9"/>
<dbReference type="SUPFAM" id="SSF47336">
    <property type="entry name" value="ACP-like"/>
    <property type="match status" value="1"/>
</dbReference>
<evidence type="ECO:0000256" key="1">
    <source>
        <dbReference type="ARBA" id="ARBA00022450"/>
    </source>
</evidence>
<accession>A0A1E7G2P9</accession>
<dbReference type="InterPro" id="IPR036736">
    <property type="entry name" value="ACP-like_sf"/>
</dbReference>
<dbReference type="EMBL" id="JMMZ01000028">
    <property type="protein sequence ID" value="OEU39246.1"/>
    <property type="molecule type" value="Genomic_DNA"/>
</dbReference>
<keyword evidence="1" id="KW-0596">Phosphopantetheine</keyword>
<dbReference type="PROSITE" id="PS00012">
    <property type="entry name" value="PHOSPHOPANTETHEINE"/>
    <property type="match status" value="1"/>
</dbReference>
<evidence type="ECO:0000259" key="3">
    <source>
        <dbReference type="PROSITE" id="PS50075"/>
    </source>
</evidence>
<dbReference type="Gene3D" id="1.10.1200.10">
    <property type="entry name" value="ACP-like"/>
    <property type="match status" value="1"/>
</dbReference>